<evidence type="ECO:0000256" key="8">
    <source>
        <dbReference type="ARBA" id="ARBA00023125"/>
    </source>
</evidence>
<dbReference type="Pfam" id="PF00250">
    <property type="entry name" value="Forkhead"/>
    <property type="match status" value="1"/>
</dbReference>
<feature type="compositionally biased region" description="Polar residues" evidence="13">
    <location>
        <begin position="433"/>
        <end position="471"/>
    </location>
</feature>
<dbReference type="FunFam" id="1.10.10.10:FF:000032">
    <property type="entry name" value="Forkhead box protein O4"/>
    <property type="match status" value="1"/>
</dbReference>
<dbReference type="OrthoDB" id="5954824at2759"/>
<keyword evidence="6" id="KW-0341">Growth regulation</keyword>
<dbReference type="InterPro" id="IPR036388">
    <property type="entry name" value="WH-like_DNA-bd_sf"/>
</dbReference>
<reference evidence="15 16" key="1">
    <citation type="submission" date="2020-06" db="EMBL/GenBank/DDBJ databases">
        <authorList>
            <person name="Li R."/>
            <person name="Bekaert M."/>
        </authorList>
    </citation>
    <scope>NUCLEOTIDE SEQUENCE [LARGE SCALE GENOMIC DNA]</scope>
    <source>
        <strain evidence="16">wild</strain>
    </source>
</reference>
<feature type="domain" description="Fork-head" evidence="14">
    <location>
        <begin position="67"/>
        <end position="173"/>
    </location>
</feature>
<feature type="region of interest" description="Disordered" evidence="13">
    <location>
        <begin position="427"/>
        <end position="484"/>
    </location>
</feature>
<keyword evidence="10 12" id="KW-0539">Nucleus</keyword>
<evidence type="ECO:0000256" key="9">
    <source>
        <dbReference type="ARBA" id="ARBA00023163"/>
    </source>
</evidence>
<keyword evidence="4" id="KW-0963">Cytoplasm</keyword>
<feature type="region of interest" description="Disordered" evidence="13">
    <location>
        <begin position="371"/>
        <end position="400"/>
    </location>
</feature>
<dbReference type="GO" id="GO:0005634">
    <property type="term" value="C:nucleus"/>
    <property type="evidence" value="ECO:0007669"/>
    <property type="project" value="UniProtKB-SubCell"/>
</dbReference>
<keyword evidence="9" id="KW-0804">Transcription</keyword>
<dbReference type="PROSITE" id="PS50039">
    <property type="entry name" value="FORK_HEAD_3"/>
    <property type="match status" value="1"/>
</dbReference>
<feature type="compositionally biased region" description="Polar residues" evidence="13">
    <location>
        <begin position="375"/>
        <end position="400"/>
    </location>
</feature>
<keyword evidence="3" id="KW-0217">Developmental protein</keyword>
<feature type="region of interest" description="Disordered" evidence="13">
    <location>
        <begin position="34"/>
        <end position="60"/>
    </location>
</feature>
<dbReference type="InterPro" id="IPR030456">
    <property type="entry name" value="TF_fork_head_CS_2"/>
</dbReference>
<evidence type="ECO:0000259" key="14">
    <source>
        <dbReference type="PROSITE" id="PS50039"/>
    </source>
</evidence>
<keyword evidence="16" id="KW-1185">Reference proteome</keyword>
<keyword evidence="8 12" id="KW-0238">DNA-binding</keyword>
<proteinExistence type="predicted"/>
<evidence type="ECO:0000256" key="11">
    <source>
        <dbReference type="ARBA" id="ARBA00039893"/>
    </source>
</evidence>
<accession>A0A6J8C7X8</accession>
<evidence type="ECO:0000256" key="12">
    <source>
        <dbReference type="PROSITE-ProRule" id="PRU00089"/>
    </source>
</evidence>
<dbReference type="Gene3D" id="1.10.10.10">
    <property type="entry name" value="Winged helix-like DNA-binding domain superfamily/Winged helix DNA-binding domain"/>
    <property type="match status" value="1"/>
</dbReference>
<dbReference type="PANTHER" id="PTHR45767">
    <property type="entry name" value="FORKHEAD BOX PROTEIN O"/>
    <property type="match status" value="1"/>
</dbReference>
<feature type="DNA-binding region" description="Fork-head" evidence="12">
    <location>
        <begin position="67"/>
        <end position="173"/>
    </location>
</feature>
<evidence type="ECO:0000256" key="5">
    <source>
        <dbReference type="ARBA" id="ARBA00022553"/>
    </source>
</evidence>
<dbReference type="InterPro" id="IPR001766">
    <property type="entry name" value="Fork_head_dom"/>
</dbReference>
<evidence type="ECO:0000256" key="2">
    <source>
        <dbReference type="ARBA" id="ARBA00004496"/>
    </source>
</evidence>
<dbReference type="CDD" id="cd20032">
    <property type="entry name" value="FH_FOXO"/>
    <property type="match status" value="1"/>
</dbReference>
<evidence type="ECO:0000256" key="6">
    <source>
        <dbReference type="ARBA" id="ARBA00022604"/>
    </source>
</evidence>
<evidence type="ECO:0000313" key="15">
    <source>
        <dbReference type="EMBL" id="CAC5392548.1"/>
    </source>
</evidence>
<evidence type="ECO:0000256" key="4">
    <source>
        <dbReference type="ARBA" id="ARBA00022490"/>
    </source>
</evidence>
<organism evidence="15 16">
    <name type="scientific">Mytilus coruscus</name>
    <name type="common">Sea mussel</name>
    <dbReference type="NCBI Taxonomy" id="42192"/>
    <lineage>
        <taxon>Eukaryota</taxon>
        <taxon>Metazoa</taxon>
        <taxon>Spiralia</taxon>
        <taxon>Lophotrochozoa</taxon>
        <taxon>Mollusca</taxon>
        <taxon>Bivalvia</taxon>
        <taxon>Autobranchia</taxon>
        <taxon>Pteriomorphia</taxon>
        <taxon>Mytilida</taxon>
        <taxon>Mytiloidea</taxon>
        <taxon>Mytilidae</taxon>
        <taxon>Mytilinae</taxon>
        <taxon>Mytilus</taxon>
    </lineage>
</organism>
<dbReference type="SUPFAM" id="SSF46785">
    <property type="entry name" value="Winged helix' DNA-binding domain"/>
    <property type="match status" value="1"/>
</dbReference>
<evidence type="ECO:0000256" key="10">
    <source>
        <dbReference type="ARBA" id="ARBA00023242"/>
    </source>
</evidence>
<gene>
    <name evidence="15" type="ORF">MCOR_27472</name>
</gene>
<keyword evidence="7" id="KW-0805">Transcription regulation</keyword>
<dbReference type="AlphaFoldDB" id="A0A6J8C7X8"/>
<feature type="compositionally biased region" description="Low complexity" evidence="13">
    <location>
        <begin position="472"/>
        <end position="484"/>
    </location>
</feature>
<dbReference type="PANTHER" id="PTHR45767:SF2">
    <property type="entry name" value="FORKHEAD BOX PROTEIN O"/>
    <property type="match status" value="1"/>
</dbReference>
<name>A0A6J8C7X8_MYTCO</name>
<dbReference type="SMR" id="A0A6J8C7X8"/>
<dbReference type="InterPro" id="IPR036390">
    <property type="entry name" value="WH_DNA-bd_sf"/>
</dbReference>
<dbReference type="GO" id="GO:0005737">
    <property type="term" value="C:cytoplasm"/>
    <property type="evidence" value="ECO:0007669"/>
    <property type="project" value="UniProtKB-SubCell"/>
</dbReference>
<feature type="region of interest" description="Disordered" evidence="13">
    <location>
        <begin position="1"/>
        <end position="21"/>
    </location>
</feature>
<feature type="region of interest" description="Disordered" evidence="13">
    <location>
        <begin position="145"/>
        <end position="176"/>
    </location>
</feature>
<dbReference type="Proteomes" id="UP000507470">
    <property type="component" value="Unassembled WGS sequence"/>
</dbReference>
<keyword evidence="5" id="KW-0597">Phosphoprotein</keyword>
<protein>
    <recommendedName>
        <fullName evidence="11">Forkhead box protein O</fullName>
    </recommendedName>
</protein>
<comment type="subcellular location">
    <subcellularLocation>
        <location evidence="2">Cytoplasm</location>
    </subcellularLocation>
    <subcellularLocation>
        <location evidence="1 12">Nucleus</location>
    </subcellularLocation>
</comment>
<dbReference type="PROSITE" id="PS00658">
    <property type="entry name" value="FORK_HEAD_2"/>
    <property type="match status" value="1"/>
</dbReference>
<dbReference type="EMBL" id="CACVKT020004988">
    <property type="protein sequence ID" value="CAC5392548.1"/>
    <property type="molecule type" value="Genomic_DNA"/>
</dbReference>
<evidence type="ECO:0000313" key="16">
    <source>
        <dbReference type="Proteomes" id="UP000507470"/>
    </source>
</evidence>
<dbReference type="PRINTS" id="PR00053">
    <property type="entry name" value="FORKHEAD"/>
</dbReference>
<dbReference type="GO" id="GO:0000978">
    <property type="term" value="F:RNA polymerase II cis-regulatory region sequence-specific DNA binding"/>
    <property type="evidence" value="ECO:0007669"/>
    <property type="project" value="TreeGrafter"/>
</dbReference>
<sequence>MDVQPVDIDPNFEPQTRVRSNTWPCRPREVIADAQCSPVSDESVSGDPQKPENLGLKTKSSSRRNAWGNLSYADLITKAIQNSPEQRLTLSQIYDWMVQNVPYFKDKGDSTSSAGWKNSIRHNLSLHSRFMRIQNEGTGKSSWWVLNPDAKPGKTPRRRAGSMETKSYEKRRGRVKKKVEAVRAAMENIMNGSPSGDDFLSDSPLGFQLSPEFRPRASSNASSCGRLSPIQAANEPDLHDSQVPPMSPIPWGSEFDSIDDTIGQYDDQLVDTLVGSMKLCESTKIGLGSDNNVGNVDQNDIEMSFDGTVPLTQLLSNSTDRINLTNVPLSQFNQSANRDTAQYRNLPAPPAYPGDSIRSPLQQQPSLEQLGLQNGGTYNDLNLQRQNSGNLGMSYGGQQNSMFTQQDYNQIPRMNSQLSQQLSQLNVNTQQQMQSPARSPQQSHQQISPNYGNQRSYGSPQQQSPQNKQISNQLQNQAQQQQQAGERSLLQRCLEAPSDSLLRAALTQKNTQGFINMSDNLPNTSLYNNTGYENRQIMSSGLQLNNNGLNNNLINMPLQPNRVGMMNTSAGNMQIPQQQMPVQQTMQVQKPNSSNSLNEIEADFFEPQGFDMEQMLQHELSLEGNLDFNFDPTSNNTDTSQNLVR</sequence>
<dbReference type="GO" id="GO:0000981">
    <property type="term" value="F:DNA-binding transcription factor activity, RNA polymerase II-specific"/>
    <property type="evidence" value="ECO:0007669"/>
    <property type="project" value="TreeGrafter"/>
</dbReference>
<evidence type="ECO:0000256" key="13">
    <source>
        <dbReference type="SAM" id="MobiDB-lite"/>
    </source>
</evidence>
<dbReference type="SMART" id="SM00339">
    <property type="entry name" value="FH"/>
    <property type="match status" value="1"/>
</dbReference>
<evidence type="ECO:0000256" key="7">
    <source>
        <dbReference type="ARBA" id="ARBA00023015"/>
    </source>
</evidence>
<evidence type="ECO:0000256" key="3">
    <source>
        <dbReference type="ARBA" id="ARBA00022473"/>
    </source>
</evidence>
<evidence type="ECO:0000256" key="1">
    <source>
        <dbReference type="ARBA" id="ARBA00004123"/>
    </source>
</evidence>